<evidence type="ECO:0000256" key="8">
    <source>
        <dbReference type="PROSITE-ProRule" id="PRU00047"/>
    </source>
</evidence>
<dbReference type="GO" id="GO:0004519">
    <property type="term" value="F:endonuclease activity"/>
    <property type="evidence" value="ECO:0007669"/>
    <property type="project" value="UniProtKB-KW"/>
</dbReference>
<evidence type="ECO:0000313" key="12">
    <source>
        <dbReference type="Proteomes" id="UP000054721"/>
    </source>
</evidence>
<dbReference type="Pfam" id="PF17917">
    <property type="entry name" value="RT_RNaseH"/>
    <property type="match status" value="1"/>
</dbReference>
<dbReference type="CDD" id="cd00303">
    <property type="entry name" value="retropepsin_like"/>
    <property type="match status" value="1"/>
</dbReference>
<dbReference type="Pfam" id="PF13975">
    <property type="entry name" value="gag-asp_proteas"/>
    <property type="match status" value="1"/>
</dbReference>
<evidence type="ECO:0000256" key="2">
    <source>
        <dbReference type="ARBA" id="ARBA00022679"/>
    </source>
</evidence>
<dbReference type="OrthoDB" id="8049819at2759"/>
<dbReference type="InterPro" id="IPR001969">
    <property type="entry name" value="Aspartic_peptidase_AS"/>
</dbReference>
<dbReference type="InterPro" id="IPR050951">
    <property type="entry name" value="Retrovirus_Pol_polyprotein"/>
</dbReference>
<accession>A0A0V1LAE8</accession>
<keyword evidence="3" id="KW-0548">Nucleotidyltransferase</keyword>
<dbReference type="CDD" id="cd09274">
    <property type="entry name" value="RNase_HI_RT_Ty3"/>
    <property type="match status" value="1"/>
</dbReference>
<dbReference type="PANTHER" id="PTHR37984:SF5">
    <property type="entry name" value="PROTEIN NYNRIN-LIKE"/>
    <property type="match status" value="1"/>
</dbReference>
<dbReference type="InterPro" id="IPR043128">
    <property type="entry name" value="Rev_trsase/Diguanyl_cyclase"/>
</dbReference>
<dbReference type="GO" id="GO:0006508">
    <property type="term" value="P:proteolysis"/>
    <property type="evidence" value="ECO:0007669"/>
    <property type="project" value="InterPro"/>
</dbReference>
<reference evidence="11 12" key="1">
    <citation type="submission" date="2015-05" db="EMBL/GenBank/DDBJ databases">
        <title>Evolution of Trichinella species and genotypes.</title>
        <authorList>
            <person name="Korhonen P.K."/>
            <person name="Edoardo P."/>
            <person name="Giuseppe L.R."/>
            <person name="Gasser R.B."/>
        </authorList>
    </citation>
    <scope>NUCLEOTIDE SEQUENCE [LARGE SCALE GENOMIC DNA]</scope>
    <source>
        <strain evidence="11">ISS10</strain>
    </source>
</reference>
<dbReference type="InterPro" id="IPR036875">
    <property type="entry name" value="Znf_CCHC_sf"/>
</dbReference>
<dbReference type="GO" id="GO:0003964">
    <property type="term" value="F:RNA-directed DNA polymerase activity"/>
    <property type="evidence" value="ECO:0007669"/>
    <property type="project" value="UniProtKB-KW"/>
</dbReference>
<keyword evidence="8" id="KW-0479">Metal-binding</keyword>
<dbReference type="PROSITE" id="PS00141">
    <property type="entry name" value="ASP_PROTEASE"/>
    <property type="match status" value="1"/>
</dbReference>
<keyword evidence="5" id="KW-0255">Endonuclease</keyword>
<evidence type="ECO:0000256" key="9">
    <source>
        <dbReference type="SAM" id="MobiDB-lite"/>
    </source>
</evidence>
<keyword evidence="8" id="KW-0863">Zinc-finger</keyword>
<dbReference type="GO" id="GO:0004190">
    <property type="term" value="F:aspartic-type endopeptidase activity"/>
    <property type="evidence" value="ECO:0007669"/>
    <property type="project" value="InterPro"/>
</dbReference>
<organism evidence="11 12">
    <name type="scientific">Trichinella nativa</name>
    <dbReference type="NCBI Taxonomy" id="6335"/>
    <lineage>
        <taxon>Eukaryota</taxon>
        <taxon>Metazoa</taxon>
        <taxon>Ecdysozoa</taxon>
        <taxon>Nematoda</taxon>
        <taxon>Enoplea</taxon>
        <taxon>Dorylaimia</taxon>
        <taxon>Trichinellida</taxon>
        <taxon>Trichinellidae</taxon>
        <taxon>Trichinella</taxon>
    </lineage>
</organism>
<proteinExistence type="predicted"/>
<evidence type="ECO:0000259" key="10">
    <source>
        <dbReference type="PROSITE" id="PS50158"/>
    </source>
</evidence>
<dbReference type="EMBL" id="JYDW01000092">
    <property type="protein sequence ID" value="KRZ56543.1"/>
    <property type="molecule type" value="Genomic_DNA"/>
</dbReference>
<dbReference type="InterPro" id="IPR043502">
    <property type="entry name" value="DNA/RNA_pol_sf"/>
</dbReference>
<evidence type="ECO:0000256" key="6">
    <source>
        <dbReference type="ARBA" id="ARBA00022801"/>
    </source>
</evidence>
<feature type="region of interest" description="Disordered" evidence="9">
    <location>
        <begin position="320"/>
        <end position="347"/>
    </location>
</feature>
<evidence type="ECO:0000256" key="1">
    <source>
        <dbReference type="ARBA" id="ARBA00012493"/>
    </source>
</evidence>
<dbReference type="GO" id="GO:0008270">
    <property type="term" value="F:zinc ion binding"/>
    <property type="evidence" value="ECO:0007669"/>
    <property type="project" value="UniProtKB-KW"/>
</dbReference>
<dbReference type="InterPro" id="IPR001878">
    <property type="entry name" value="Znf_CCHC"/>
</dbReference>
<protein>
    <recommendedName>
        <fullName evidence="1">RNA-directed DNA polymerase</fullName>
        <ecNumber evidence="1">2.7.7.49</ecNumber>
    </recommendedName>
</protein>
<evidence type="ECO:0000256" key="3">
    <source>
        <dbReference type="ARBA" id="ARBA00022695"/>
    </source>
</evidence>
<dbReference type="Gene3D" id="3.30.70.270">
    <property type="match status" value="2"/>
</dbReference>
<dbReference type="Gene3D" id="2.40.70.10">
    <property type="entry name" value="Acid Proteases"/>
    <property type="match status" value="1"/>
</dbReference>
<dbReference type="InterPro" id="IPR041373">
    <property type="entry name" value="RT_RNaseH"/>
</dbReference>
<dbReference type="Proteomes" id="UP000054721">
    <property type="component" value="Unassembled WGS sequence"/>
</dbReference>
<evidence type="ECO:0000256" key="4">
    <source>
        <dbReference type="ARBA" id="ARBA00022722"/>
    </source>
</evidence>
<name>A0A0V1LAE8_9BILA</name>
<keyword evidence="4" id="KW-0540">Nuclease</keyword>
<dbReference type="InterPro" id="IPR021109">
    <property type="entry name" value="Peptidase_aspartic_dom_sf"/>
</dbReference>
<dbReference type="SUPFAM" id="SSF57756">
    <property type="entry name" value="Retrovirus zinc finger-like domains"/>
    <property type="match status" value="1"/>
</dbReference>
<dbReference type="SUPFAM" id="SSF50630">
    <property type="entry name" value="Acid proteases"/>
    <property type="match status" value="1"/>
</dbReference>
<keyword evidence="2" id="KW-0808">Transferase</keyword>
<keyword evidence="8" id="KW-0862">Zinc</keyword>
<dbReference type="EC" id="2.7.7.49" evidence="1"/>
<dbReference type="SUPFAM" id="SSF56672">
    <property type="entry name" value="DNA/RNA polymerases"/>
    <property type="match status" value="1"/>
</dbReference>
<dbReference type="GO" id="GO:0019899">
    <property type="term" value="F:enzyme binding"/>
    <property type="evidence" value="ECO:0007669"/>
    <property type="project" value="UniProtKB-ARBA"/>
</dbReference>
<dbReference type="PROSITE" id="PS50158">
    <property type="entry name" value="ZF_CCHC"/>
    <property type="match status" value="1"/>
</dbReference>
<keyword evidence="6" id="KW-0378">Hydrolase</keyword>
<sequence>MLQYHMDEAKGDVLSALEVEETDDYDTLKSTLLRVFGCATFGDGSGIHQRTTQWLPLRSTLTEKDDVTCWFDRLEAFFKVARILDCEKSTVVFMYVNETSHGLTHETDYNVLKDSLLNQLRVDANHFERHMELSRSTQTPEENVESYSARLVSLSKQAFSTAGEEVQTQMAKDQLIRGVSNGRIRELLVPVEEKPLAEMLKLVGQVETVLNRMRSAIGGATVVHVKDRVATGKQCVGVAKSGSTATAAEKRAATALEEEEAQVSEALAVSVDCRQDIEKLVNELHRMLTQSVQLKQPRTRTANPPSQRLAEAVCWKCGSSSHYRRSCPFSKTRRERRSPTTTGEQLSGKVNGRSLKLLVDTGAAISLIREAELNMASNVRISKYENRQIVAVNGERVETVGTAEVDINIGDKLLKRHLMIVARSLSHPCLLDIDFLRPRRALIDLGDNRIKLGEVWLKLESSKTQEDQNRGEAQQECDICLLETVTLPAQTEMIVTGRIRLLNGTDRLITLFKDTKLGTYSTAYTTTSAGCEKEPPRTESMNKYSDLIDNMLQLPRNIPNDIRKQLRALLWKYNQVIATDDYDTGRTNIRKHSVNTEVKPPHKKGRPAATKDEETLETLSGATWFSTLHLASGYWQVEVADGDKEKTAFTTTIWVISIPGHIVSHAGIQPDPEKIRAVEQWPTLRCAKELQQFFGLASYYRRFVKGFAQLGEPLHWLSEKGKQWNWTDQCEKAFAFLKTQLTKQPVLAHPNFKIPFVVDTDATAGQERVAAFASCTLSKSERKYCATRREMLALVWELKQFRCFLYGRRFTVRTDHGSLMWLRNFKPEGQVARWLEQLAEFDFEVIHHPGRKHQNADALSREACNQCCQNTSTPCTAVSSIMGKRQKWEPSPDIAQMRKWVANKTVPTRCPSDSSRALQSLLSQKDQMIIKDGILFRRRLAKHANHRAGDQFVVPQILRQEILHGLHSGPEDDNLGKKKILWKNRRRVLYACDAQVQFARRSIVRQMRLD</sequence>
<gene>
    <name evidence="11" type="primary">pol</name>
    <name evidence="11" type="ORF">T02_1618</name>
</gene>
<dbReference type="PANTHER" id="PTHR37984">
    <property type="entry name" value="PROTEIN CBG26694"/>
    <property type="match status" value="1"/>
</dbReference>
<dbReference type="GO" id="GO:0003676">
    <property type="term" value="F:nucleic acid binding"/>
    <property type="evidence" value="ECO:0007669"/>
    <property type="project" value="InterPro"/>
</dbReference>
<dbReference type="STRING" id="6335.A0A0V1LAE8"/>
<feature type="domain" description="CCHC-type" evidence="10">
    <location>
        <begin position="314"/>
        <end position="328"/>
    </location>
</feature>
<evidence type="ECO:0000256" key="5">
    <source>
        <dbReference type="ARBA" id="ARBA00022759"/>
    </source>
</evidence>
<dbReference type="Gene3D" id="3.10.10.10">
    <property type="entry name" value="HIV Type 1 Reverse Transcriptase, subunit A, domain 1"/>
    <property type="match status" value="1"/>
</dbReference>
<comment type="caution">
    <text evidence="11">The sequence shown here is derived from an EMBL/GenBank/DDBJ whole genome shotgun (WGS) entry which is preliminary data.</text>
</comment>
<keyword evidence="7" id="KW-0695">RNA-directed DNA polymerase</keyword>
<evidence type="ECO:0000313" key="11">
    <source>
        <dbReference type="EMBL" id="KRZ56543.1"/>
    </source>
</evidence>
<evidence type="ECO:0000256" key="7">
    <source>
        <dbReference type="ARBA" id="ARBA00022918"/>
    </source>
</evidence>
<dbReference type="FunFam" id="3.30.70.270:FF:000020">
    <property type="entry name" value="Transposon Tf2-6 polyprotein-like Protein"/>
    <property type="match status" value="1"/>
</dbReference>
<keyword evidence="12" id="KW-1185">Reference proteome</keyword>
<dbReference type="AlphaFoldDB" id="A0A0V1LAE8"/>